<dbReference type="PANTHER" id="PTHR37953">
    <property type="entry name" value="UPF0127 PROTEIN MJ1496"/>
    <property type="match status" value="1"/>
</dbReference>
<organism evidence="2 3">
    <name type="scientific">Rhodoferax saidenbachensis</name>
    <dbReference type="NCBI Taxonomy" id="1484693"/>
    <lineage>
        <taxon>Bacteria</taxon>
        <taxon>Pseudomonadati</taxon>
        <taxon>Pseudomonadota</taxon>
        <taxon>Betaproteobacteria</taxon>
        <taxon>Burkholderiales</taxon>
        <taxon>Comamonadaceae</taxon>
        <taxon>Rhodoferax</taxon>
    </lineage>
</organism>
<reference evidence="2 3" key="1">
    <citation type="submission" date="2023-07" db="EMBL/GenBank/DDBJ databases">
        <title>Sorghum-associated microbial communities from plants grown in Nebraska, USA.</title>
        <authorList>
            <person name="Schachtman D."/>
        </authorList>
    </citation>
    <scope>NUCLEOTIDE SEQUENCE [LARGE SCALE GENOMIC DNA]</scope>
    <source>
        <strain evidence="2 3">BE308</strain>
    </source>
</reference>
<sequence length="148" mass="16404">MKPLVNYLIPLVLLLAGPVLAQDSPQLNLPRVQITAGIYQIDAQVAQAPEQRTTGLMFRREMPQQEGMLFVFEQPSGLCFWMKNTVLPLTAAFIADDGTIVNLADMKPQTTDTHCAMKPVRYVLEMNQGWFAKRGIKAGSKLGGVPFK</sequence>
<proteinExistence type="predicted"/>
<feature type="chain" id="PRO_5047533278" evidence="1">
    <location>
        <begin position="22"/>
        <end position="148"/>
    </location>
</feature>
<dbReference type="PANTHER" id="PTHR37953:SF1">
    <property type="entry name" value="UPF0127 PROTEIN MJ1496"/>
    <property type="match status" value="1"/>
</dbReference>
<evidence type="ECO:0000313" key="2">
    <source>
        <dbReference type="EMBL" id="MDR7304979.1"/>
    </source>
</evidence>
<dbReference type="Gene3D" id="2.60.120.1140">
    <property type="entry name" value="Protein of unknown function DUF192"/>
    <property type="match status" value="1"/>
</dbReference>
<evidence type="ECO:0000256" key="1">
    <source>
        <dbReference type="SAM" id="SignalP"/>
    </source>
</evidence>
<dbReference type="EMBL" id="JAVDXO010000001">
    <property type="protein sequence ID" value="MDR7304979.1"/>
    <property type="molecule type" value="Genomic_DNA"/>
</dbReference>
<dbReference type="Pfam" id="PF02643">
    <property type="entry name" value="DUF192"/>
    <property type="match status" value="1"/>
</dbReference>
<dbReference type="RefSeq" id="WP_310338642.1">
    <property type="nucleotide sequence ID" value="NZ_JAVDXO010000001.1"/>
</dbReference>
<accession>A0ABU1ZHH5</accession>
<evidence type="ECO:0000313" key="3">
    <source>
        <dbReference type="Proteomes" id="UP001268089"/>
    </source>
</evidence>
<feature type="signal peptide" evidence="1">
    <location>
        <begin position="1"/>
        <end position="21"/>
    </location>
</feature>
<dbReference type="InterPro" id="IPR003795">
    <property type="entry name" value="DUF192"/>
</dbReference>
<keyword evidence="1" id="KW-0732">Signal</keyword>
<dbReference type="InterPro" id="IPR038695">
    <property type="entry name" value="Saro_0823-like_sf"/>
</dbReference>
<comment type="caution">
    <text evidence="2">The sequence shown here is derived from an EMBL/GenBank/DDBJ whole genome shotgun (WGS) entry which is preliminary data.</text>
</comment>
<gene>
    <name evidence="2" type="ORF">J2X15_000245</name>
</gene>
<protein>
    <submittedName>
        <fullName evidence="2">Uncharacterized membrane protein (UPF0127 family)</fullName>
    </submittedName>
</protein>
<name>A0ABU1ZHH5_9BURK</name>
<dbReference type="Proteomes" id="UP001268089">
    <property type="component" value="Unassembled WGS sequence"/>
</dbReference>
<keyword evidence="3" id="KW-1185">Reference proteome</keyword>